<name>A0ABV2JA38_9FIRM</name>
<evidence type="ECO:0000256" key="3">
    <source>
        <dbReference type="ARBA" id="ARBA00023163"/>
    </source>
</evidence>
<dbReference type="Pfam" id="PF00392">
    <property type="entry name" value="GntR"/>
    <property type="match status" value="1"/>
</dbReference>
<dbReference type="CDD" id="cd07377">
    <property type="entry name" value="WHTH_GntR"/>
    <property type="match status" value="1"/>
</dbReference>
<accession>A0ABV2JA38</accession>
<dbReference type="InterPro" id="IPR036388">
    <property type="entry name" value="WH-like_DNA-bd_sf"/>
</dbReference>
<dbReference type="EMBL" id="JBEPMA010000007">
    <property type="protein sequence ID" value="MET3617657.1"/>
    <property type="molecule type" value="Genomic_DNA"/>
</dbReference>
<sequence>MKENKIKRIFIKDEAYERLNKLIVTGKLEPMTKIKINDLSEELGISRTPLREALLRLENDGLIISKANRWTMVAPINIDEALNIYPIIAALESLALRQGFDKITDEDITELSQINERINQINPDDDLLEKINTDNLFHKKIIDISQNIEIYPIIENLKNKVQRMELFYYTEIQGYSKTYDAHKIIIENLKKRDLEKSIEALKKNWKDTLEIFEKISHQEAKLDD</sequence>
<dbReference type="SUPFAM" id="SSF48008">
    <property type="entry name" value="GntR ligand-binding domain-like"/>
    <property type="match status" value="1"/>
</dbReference>
<protein>
    <submittedName>
        <fullName evidence="5">DNA-binding GntR family transcriptional regulator</fullName>
    </submittedName>
</protein>
<proteinExistence type="predicted"/>
<keyword evidence="1" id="KW-0805">Transcription regulation</keyword>
<dbReference type="PROSITE" id="PS50949">
    <property type="entry name" value="HTH_GNTR"/>
    <property type="match status" value="1"/>
</dbReference>
<dbReference type="Proteomes" id="UP001549162">
    <property type="component" value="Unassembled WGS sequence"/>
</dbReference>
<dbReference type="SMART" id="SM00345">
    <property type="entry name" value="HTH_GNTR"/>
    <property type="match status" value="1"/>
</dbReference>
<evidence type="ECO:0000259" key="4">
    <source>
        <dbReference type="PROSITE" id="PS50949"/>
    </source>
</evidence>
<dbReference type="Gene3D" id="1.20.120.530">
    <property type="entry name" value="GntR ligand-binding domain-like"/>
    <property type="match status" value="1"/>
</dbReference>
<dbReference type="InterPro" id="IPR008920">
    <property type="entry name" value="TF_FadR/GntR_C"/>
</dbReference>
<dbReference type="PANTHER" id="PTHR43537:SF5">
    <property type="entry name" value="UXU OPERON TRANSCRIPTIONAL REGULATOR"/>
    <property type="match status" value="1"/>
</dbReference>
<dbReference type="PANTHER" id="PTHR43537">
    <property type="entry name" value="TRANSCRIPTIONAL REGULATOR, GNTR FAMILY"/>
    <property type="match status" value="1"/>
</dbReference>
<gene>
    <name evidence="5" type="ORF">ABID14_001291</name>
</gene>
<evidence type="ECO:0000256" key="2">
    <source>
        <dbReference type="ARBA" id="ARBA00023125"/>
    </source>
</evidence>
<feature type="domain" description="HTH gntR-type" evidence="4">
    <location>
        <begin position="9"/>
        <end position="76"/>
    </location>
</feature>
<dbReference type="Gene3D" id="1.10.10.10">
    <property type="entry name" value="Winged helix-like DNA-binding domain superfamily/Winged helix DNA-binding domain"/>
    <property type="match status" value="1"/>
</dbReference>
<reference evidence="5 6" key="1">
    <citation type="submission" date="2024-06" db="EMBL/GenBank/DDBJ databases">
        <title>Genomic Encyclopedia of Type Strains, Phase IV (KMG-IV): sequencing the most valuable type-strain genomes for metagenomic binning, comparative biology and taxonomic classification.</title>
        <authorList>
            <person name="Goeker M."/>
        </authorList>
    </citation>
    <scope>NUCLEOTIDE SEQUENCE [LARGE SCALE GENOMIC DNA]</scope>
    <source>
        <strain evidence="5 6">DSM 21460</strain>
    </source>
</reference>
<dbReference type="Pfam" id="PF07729">
    <property type="entry name" value="FCD"/>
    <property type="match status" value="1"/>
</dbReference>
<dbReference type="InterPro" id="IPR000524">
    <property type="entry name" value="Tscrpt_reg_HTH_GntR"/>
</dbReference>
<keyword evidence="6" id="KW-1185">Reference proteome</keyword>
<keyword evidence="3" id="KW-0804">Transcription</keyword>
<keyword evidence="2 5" id="KW-0238">DNA-binding</keyword>
<dbReference type="GO" id="GO:0003677">
    <property type="term" value="F:DNA binding"/>
    <property type="evidence" value="ECO:0007669"/>
    <property type="project" value="UniProtKB-KW"/>
</dbReference>
<organism evidence="5 6">
    <name type="scientific">Peptoniphilus olsenii</name>
    <dbReference type="NCBI Taxonomy" id="411570"/>
    <lineage>
        <taxon>Bacteria</taxon>
        <taxon>Bacillati</taxon>
        <taxon>Bacillota</taxon>
        <taxon>Tissierellia</taxon>
        <taxon>Tissierellales</taxon>
        <taxon>Peptoniphilaceae</taxon>
        <taxon>Peptoniphilus</taxon>
    </lineage>
</organism>
<dbReference type="SMART" id="SM00895">
    <property type="entry name" value="FCD"/>
    <property type="match status" value="1"/>
</dbReference>
<dbReference type="SUPFAM" id="SSF46785">
    <property type="entry name" value="Winged helix' DNA-binding domain"/>
    <property type="match status" value="1"/>
</dbReference>
<dbReference type="InterPro" id="IPR036390">
    <property type="entry name" value="WH_DNA-bd_sf"/>
</dbReference>
<evidence type="ECO:0000313" key="5">
    <source>
        <dbReference type="EMBL" id="MET3617657.1"/>
    </source>
</evidence>
<dbReference type="InterPro" id="IPR011711">
    <property type="entry name" value="GntR_C"/>
</dbReference>
<dbReference type="PRINTS" id="PR00035">
    <property type="entry name" value="HTHGNTR"/>
</dbReference>
<evidence type="ECO:0000313" key="6">
    <source>
        <dbReference type="Proteomes" id="UP001549162"/>
    </source>
</evidence>
<comment type="caution">
    <text evidence="5">The sequence shown here is derived from an EMBL/GenBank/DDBJ whole genome shotgun (WGS) entry which is preliminary data.</text>
</comment>
<evidence type="ECO:0000256" key="1">
    <source>
        <dbReference type="ARBA" id="ARBA00023015"/>
    </source>
</evidence>